<dbReference type="InterPro" id="IPR054243">
    <property type="entry name" value="DUF6970"/>
</dbReference>
<evidence type="ECO:0000313" key="2">
    <source>
        <dbReference type="EMBL" id="SFC37347.1"/>
    </source>
</evidence>
<dbReference type="RefSeq" id="WP_245776518.1">
    <property type="nucleotide sequence ID" value="NZ_FOLQ01000001.1"/>
</dbReference>
<accession>A0A1I1IM92</accession>
<gene>
    <name evidence="2" type="ORF">SAMN05216167_101976</name>
</gene>
<reference evidence="2 3" key="1">
    <citation type="submission" date="2016-10" db="EMBL/GenBank/DDBJ databases">
        <authorList>
            <person name="de Groot N.N."/>
        </authorList>
    </citation>
    <scope>NUCLEOTIDE SEQUENCE [LARGE SCALE GENOMIC DNA]</scope>
    <source>
        <strain evidence="2 3">DSM 26130</strain>
    </source>
</reference>
<proteinExistence type="predicted"/>
<protein>
    <recommendedName>
        <fullName evidence="1">DUF6970 domain-containing protein</fullName>
    </recommendedName>
</protein>
<feature type="domain" description="DUF6970" evidence="1">
    <location>
        <begin position="33"/>
        <end position="110"/>
    </location>
</feature>
<evidence type="ECO:0000313" key="3">
    <source>
        <dbReference type="Proteomes" id="UP000198598"/>
    </source>
</evidence>
<dbReference type="STRING" id="662367.SAMN05216167_101976"/>
<dbReference type="EMBL" id="FOLQ01000001">
    <property type="protein sequence ID" value="SFC37347.1"/>
    <property type="molecule type" value="Genomic_DNA"/>
</dbReference>
<keyword evidence="3" id="KW-1185">Reference proteome</keyword>
<dbReference type="AlphaFoldDB" id="A0A1I1IM92"/>
<dbReference type="Proteomes" id="UP000198598">
    <property type="component" value="Unassembled WGS sequence"/>
</dbReference>
<dbReference type="Pfam" id="PF22311">
    <property type="entry name" value="DUF6970"/>
    <property type="match status" value="1"/>
</dbReference>
<organism evidence="2 3">
    <name type="scientific">Spirosoma endophyticum</name>
    <dbReference type="NCBI Taxonomy" id="662367"/>
    <lineage>
        <taxon>Bacteria</taxon>
        <taxon>Pseudomonadati</taxon>
        <taxon>Bacteroidota</taxon>
        <taxon>Cytophagia</taxon>
        <taxon>Cytophagales</taxon>
        <taxon>Cytophagaceae</taxon>
        <taxon>Spirosoma</taxon>
    </lineage>
</organism>
<name>A0A1I1IM92_9BACT</name>
<dbReference type="PROSITE" id="PS51257">
    <property type="entry name" value="PROKAR_LIPOPROTEIN"/>
    <property type="match status" value="1"/>
</dbReference>
<sequence>MLKFIVFTGLFALGCTGNDIPKSIPGCVANLIQQIKNQGVWNPPARIYRYVYKGQIVYFVPQRCCDIPSTLYDENCHVLCFPDGGFTGAGDGKCNDFFTSRSAENLIWQDTRK</sequence>
<evidence type="ECO:0000259" key="1">
    <source>
        <dbReference type="Pfam" id="PF22311"/>
    </source>
</evidence>